<dbReference type="Proteomes" id="UP000008281">
    <property type="component" value="Unassembled WGS sequence"/>
</dbReference>
<keyword evidence="3" id="KW-1185">Reference proteome</keyword>
<gene>
    <name evidence="2" type="ORF">CRE_02989</name>
</gene>
<name>E3LX26_CAERE</name>
<dbReference type="HOGENOM" id="CLU_2028841_0_0_1"/>
<organism evidence="3">
    <name type="scientific">Caenorhabditis remanei</name>
    <name type="common">Caenorhabditis vulgaris</name>
    <dbReference type="NCBI Taxonomy" id="31234"/>
    <lineage>
        <taxon>Eukaryota</taxon>
        <taxon>Metazoa</taxon>
        <taxon>Ecdysozoa</taxon>
        <taxon>Nematoda</taxon>
        <taxon>Chromadorea</taxon>
        <taxon>Rhabditida</taxon>
        <taxon>Rhabditina</taxon>
        <taxon>Rhabditomorpha</taxon>
        <taxon>Rhabditoidea</taxon>
        <taxon>Rhabditidae</taxon>
        <taxon>Peloderinae</taxon>
        <taxon>Caenorhabditis</taxon>
    </lineage>
</organism>
<dbReference type="AlphaFoldDB" id="E3LX26"/>
<accession>E3LX26</accession>
<dbReference type="OMA" id="CLCIEYS"/>
<proteinExistence type="predicted"/>
<feature type="transmembrane region" description="Helical" evidence="1">
    <location>
        <begin position="68"/>
        <end position="89"/>
    </location>
</feature>
<protein>
    <submittedName>
        <fullName evidence="2">Uncharacterized protein</fullName>
    </submittedName>
</protein>
<sequence length="122" mass="14954">MYLNFDNMSPHFARFMSSMFYYYGLRRTLNSKTILIPKLPIQVPWKSGIFITLFFSISGFYVYQFVTFYMMLSHLYVYCLCIEYSIYYYTKEFHLFSRWPGHYNTDFTRIVKTTVYRNSKKL</sequence>
<dbReference type="EMBL" id="DS268417">
    <property type="protein sequence ID" value="EFO83583.1"/>
    <property type="molecule type" value="Genomic_DNA"/>
</dbReference>
<evidence type="ECO:0000313" key="3">
    <source>
        <dbReference type="Proteomes" id="UP000008281"/>
    </source>
</evidence>
<dbReference type="InParanoid" id="E3LX26"/>
<keyword evidence="1" id="KW-0812">Transmembrane</keyword>
<evidence type="ECO:0000313" key="2">
    <source>
        <dbReference type="EMBL" id="EFO83583.1"/>
    </source>
</evidence>
<keyword evidence="1" id="KW-0472">Membrane</keyword>
<reference evidence="2" key="1">
    <citation type="submission" date="2007-07" db="EMBL/GenBank/DDBJ databases">
        <title>PCAP assembly of the Caenorhabditis remanei genome.</title>
        <authorList>
            <consortium name="The Caenorhabditis remanei Sequencing Consortium"/>
            <person name="Wilson R.K."/>
        </authorList>
    </citation>
    <scope>NUCLEOTIDE SEQUENCE [LARGE SCALE GENOMIC DNA]</scope>
    <source>
        <strain evidence="2">PB4641</strain>
    </source>
</reference>
<evidence type="ECO:0000256" key="1">
    <source>
        <dbReference type="SAM" id="Phobius"/>
    </source>
</evidence>
<keyword evidence="1" id="KW-1133">Transmembrane helix</keyword>
<dbReference type="OrthoDB" id="5893756at2759"/>